<evidence type="ECO:0000256" key="1">
    <source>
        <dbReference type="SAM" id="SignalP"/>
    </source>
</evidence>
<sequence>MRNDRHFDRALRTRLMAVASGALLLVALGATAPATARTATDQSHTDVQVEEVTSSSPVMVEDLEAAPAAVTATYYCAVRDGTFGCQSGTPGDGLVVTELFQHADFGGWRIVVFNPAYSYGCTSGTGDNEGGANLGTYANQVSSVKTYNHCDVKLFDSNNKTGASTAFIHWDNNLGSFNDRANSFRIS</sequence>
<evidence type="ECO:0000313" key="2">
    <source>
        <dbReference type="EMBL" id="GHH72452.1"/>
    </source>
</evidence>
<dbReference type="Gene3D" id="2.60.20.10">
    <property type="entry name" value="Crystallins"/>
    <property type="match status" value="1"/>
</dbReference>
<dbReference type="RefSeq" id="WP_189669335.1">
    <property type="nucleotide sequence ID" value="NZ_BNAS01000003.1"/>
</dbReference>
<comment type="caution">
    <text evidence="2">The sequence shown here is derived from an EMBL/GenBank/DDBJ whole genome shotgun (WGS) entry which is preliminary data.</text>
</comment>
<dbReference type="EMBL" id="BNAS01000003">
    <property type="protein sequence ID" value="GHH72452.1"/>
    <property type="molecule type" value="Genomic_DNA"/>
</dbReference>
<organism evidence="2 3">
    <name type="scientific">Promicromonospora soli</name>
    <dbReference type="NCBI Taxonomy" id="2035533"/>
    <lineage>
        <taxon>Bacteria</taxon>
        <taxon>Bacillati</taxon>
        <taxon>Actinomycetota</taxon>
        <taxon>Actinomycetes</taxon>
        <taxon>Micrococcales</taxon>
        <taxon>Promicromonosporaceae</taxon>
        <taxon>Promicromonospora</taxon>
    </lineage>
</organism>
<name>A0A919FU25_9MICO</name>
<evidence type="ECO:0000313" key="3">
    <source>
        <dbReference type="Proteomes" id="UP000627369"/>
    </source>
</evidence>
<proteinExistence type="predicted"/>
<reference evidence="2" key="1">
    <citation type="journal article" date="2014" name="Int. J. Syst. Evol. Microbiol.">
        <title>Complete genome sequence of Corynebacterium casei LMG S-19264T (=DSM 44701T), isolated from a smear-ripened cheese.</title>
        <authorList>
            <consortium name="US DOE Joint Genome Institute (JGI-PGF)"/>
            <person name="Walter F."/>
            <person name="Albersmeier A."/>
            <person name="Kalinowski J."/>
            <person name="Ruckert C."/>
        </authorList>
    </citation>
    <scope>NUCLEOTIDE SEQUENCE</scope>
    <source>
        <strain evidence="2">CGMCC 4.7398</strain>
    </source>
</reference>
<keyword evidence="3" id="KW-1185">Reference proteome</keyword>
<keyword evidence="1" id="KW-0732">Signal</keyword>
<protein>
    <recommendedName>
        <fullName evidence="4">Peptidase inhibitor family I36</fullName>
    </recommendedName>
</protein>
<dbReference type="SUPFAM" id="SSF49695">
    <property type="entry name" value="gamma-Crystallin-like"/>
    <property type="match status" value="1"/>
</dbReference>
<evidence type="ECO:0008006" key="4">
    <source>
        <dbReference type="Google" id="ProtNLM"/>
    </source>
</evidence>
<dbReference type="Proteomes" id="UP000627369">
    <property type="component" value="Unassembled WGS sequence"/>
</dbReference>
<gene>
    <name evidence="2" type="ORF">GCM10017772_22000</name>
</gene>
<reference evidence="2" key="2">
    <citation type="submission" date="2020-09" db="EMBL/GenBank/DDBJ databases">
        <authorList>
            <person name="Sun Q."/>
            <person name="Zhou Y."/>
        </authorList>
    </citation>
    <scope>NUCLEOTIDE SEQUENCE</scope>
    <source>
        <strain evidence="2">CGMCC 4.7398</strain>
    </source>
</reference>
<accession>A0A919FU25</accession>
<dbReference type="AlphaFoldDB" id="A0A919FU25"/>
<feature type="signal peptide" evidence="1">
    <location>
        <begin position="1"/>
        <end position="32"/>
    </location>
</feature>
<dbReference type="InterPro" id="IPR011024">
    <property type="entry name" value="G_crystallin-like"/>
</dbReference>
<feature type="chain" id="PRO_5039388185" description="Peptidase inhibitor family I36" evidence="1">
    <location>
        <begin position="33"/>
        <end position="187"/>
    </location>
</feature>